<organism evidence="6 7">
    <name type="scientific">Huso huso</name>
    <name type="common">Beluga</name>
    <name type="synonym">Acipenser huso</name>
    <dbReference type="NCBI Taxonomy" id="61971"/>
    <lineage>
        <taxon>Eukaryota</taxon>
        <taxon>Metazoa</taxon>
        <taxon>Chordata</taxon>
        <taxon>Craniata</taxon>
        <taxon>Vertebrata</taxon>
        <taxon>Euteleostomi</taxon>
        <taxon>Actinopterygii</taxon>
        <taxon>Chondrostei</taxon>
        <taxon>Acipenseriformes</taxon>
        <taxon>Acipenseridae</taxon>
        <taxon>Huso</taxon>
    </lineage>
</organism>
<reference evidence="6 7" key="1">
    <citation type="submission" date="2021-05" db="EMBL/GenBank/DDBJ databases">
        <authorList>
            <person name="Zahm M."/>
            <person name="Klopp C."/>
            <person name="Cabau C."/>
            <person name="Kuhl H."/>
            <person name="Suciu R."/>
            <person name="Ciorpac M."/>
            <person name="Holostenco D."/>
            <person name="Gessner J."/>
            <person name="Wuertz S."/>
            <person name="Hohne C."/>
            <person name="Stock M."/>
            <person name="Gislard M."/>
            <person name="Lluch J."/>
            <person name="Milhes M."/>
            <person name="Lampietro C."/>
            <person name="Lopez Roques C."/>
            <person name="Donnadieu C."/>
            <person name="Du K."/>
            <person name="Schartl M."/>
            <person name="Guiguen Y."/>
        </authorList>
    </citation>
    <scope>NUCLEOTIDE SEQUENCE [LARGE SCALE GENOMIC DNA]</scope>
    <source>
        <strain evidence="6">Hh-F2</strain>
        <tissue evidence="6">Blood</tissue>
    </source>
</reference>
<dbReference type="Proteomes" id="UP001369086">
    <property type="component" value="Unassembled WGS sequence"/>
</dbReference>
<name>A0ABR1A2B7_HUSHU</name>
<evidence type="ECO:0000259" key="5">
    <source>
        <dbReference type="Pfam" id="PF24546"/>
    </source>
</evidence>
<dbReference type="PANTHER" id="PTHR12975">
    <property type="entry name" value="TRANSPORT PROTEIN TRAPP"/>
    <property type="match status" value="1"/>
</dbReference>
<dbReference type="Pfam" id="PF24544">
    <property type="entry name" value="Ig_TPPC8_2nd"/>
    <property type="match status" value="1"/>
</dbReference>
<dbReference type="Pfam" id="PF24545">
    <property type="entry name" value="Ig_TPPC8_1st"/>
    <property type="match status" value="1"/>
</dbReference>
<dbReference type="InterPro" id="IPR057651">
    <property type="entry name" value="Ig_TPPC8_C"/>
</dbReference>
<evidence type="ECO:0000259" key="4">
    <source>
        <dbReference type="Pfam" id="PF24545"/>
    </source>
</evidence>
<feature type="domain" description="TPPC8 first Ig-like" evidence="4">
    <location>
        <begin position="731"/>
        <end position="968"/>
    </location>
</feature>
<accession>A0ABR1A2B7</accession>
<evidence type="ECO:0000259" key="2">
    <source>
        <dbReference type="Pfam" id="PF24542"/>
    </source>
</evidence>
<dbReference type="Pfam" id="PF24546">
    <property type="entry name" value="Ig_TPPC8_3rd"/>
    <property type="match status" value="1"/>
</dbReference>
<evidence type="ECO:0000313" key="6">
    <source>
        <dbReference type="EMBL" id="KAK6491069.1"/>
    </source>
</evidence>
<dbReference type="SUPFAM" id="SSF48452">
    <property type="entry name" value="TPR-like"/>
    <property type="match status" value="1"/>
</dbReference>
<feature type="domain" description="TPPC8 third Ig-like" evidence="5">
    <location>
        <begin position="1113"/>
        <end position="1310"/>
    </location>
</feature>
<comment type="caution">
    <text evidence="6">The sequence shown here is derived from an EMBL/GenBank/DDBJ whole genome shotgun (WGS) entry which is preliminary data.</text>
</comment>
<protein>
    <submittedName>
        <fullName evidence="6">Trafficking protein particle complex subunit 8-like isoform X1</fullName>
    </submittedName>
</protein>
<evidence type="ECO:0000313" key="7">
    <source>
        <dbReference type="Proteomes" id="UP001369086"/>
    </source>
</evidence>
<dbReference type="InterPro" id="IPR058541">
    <property type="entry name" value="Ig_TPPC8_1st"/>
</dbReference>
<dbReference type="InterPro" id="IPR058538">
    <property type="entry name" value="Ig_TPPC8_2nd"/>
</dbReference>
<evidence type="ECO:0000256" key="1">
    <source>
        <dbReference type="SAM" id="MobiDB-lite"/>
    </source>
</evidence>
<feature type="region of interest" description="Disordered" evidence="1">
    <location>
        <begin position="899"/>
        <end position="946"/>
    </location>
</feature>
<feature type="domain" description="TPPC8 C-terminal Ig-like" evidence="2">
    <location>
        <begin position="1356"/>
        <end position="1458"/>
    </location>
</feature>
<sequence>MAQCLQSVQEFIQDSFVPMVAVLCSEDAEQVTRKNNLNFSELVRPFCRLTSEGHLRDPNNQIQVIKNLKIHVSNIVTQPPQPAAIRKMLSEVVSVSQPAEGLVANVITAGDYDLNISDRSVKASVPWYNSWKETLTQLNTSKSFTATTPWFEAYRESFFQSMPASDHDFLNHYLACMLVVSSNEPQPVEQFLKLSQEQHRIQHSSDYTYPKWFIPNTLKYYVLLHDISEEDEQRADSVYEEMKQRYGTQGCYLLKINSQTLAVASDEQIPDPWSQYLQKSNLQNQELFEDGTSVLMGSKNTENNVIAPKVDGINPSVKADGVPNNFETHPLQLDHPSDPGGSLDGLDDTLKNTVQITDGKKPSTVTTHGACLTLNDHDRIRQFIQEFTFRGLLPHIEKSIRQLNDQLVSRKGLSRSLFSATKKWFSGGKVPEKSIAELKNTAGLLYPPEAPELQIRKLADLCFLVQHYDLAYSCYHTAKKDFLNDQAMLYAAGALEMAAVSAFLQPGAPRPYPAHYMDTAIQTYRDVCKNMVLAERCALLSAEILKSQAKYSEAATLLIRMTSEDSDLRSALLLEQSAHCFINMRSPMVRKFAFHMILAGHRFSKAGQKRHALRCYCQAMQVYKGKGWSLAEDHINFTIGRQSFTLKQLDNAVSAFRHILINDSKQTASQQGAFLREYLYVYKNVSQLSPDSPLPHLPLPCIQSSATRVFFGHDRRLAEGEKQAATHVSLDQEFDSELSQQWKELEEQVVAVVNRGAIPVNFQPTQYCLNSQTDNFRFPLAVVEEPIIVEVVFRNPLKVPLLLTDLSLLGKFQSKDFGQLQNREEPKSNEKDAHGKATFNNEFISTDVILEFSMGSEETKVARLKLLPHQTGELHILGVVYNLGTVPFVNVVDGTDPSSGLQGDGNLVSNGVSVRGRQDLEIQGPRLNNTKEEKTSVKHGPDRRLDPIITPPMPLLEVFFINFPTGLLCGEIRKAHVEFVNVSKVLLTGLKVASKHPEFFTFGSNTAALTPQSPTASENCSAYKTIVTDSTSACTALTSLVSPVDFGMGSGNSSLGVIDIPLPDSVLLPGASIQLPLWLRGPDKEGVHEINFLFYYESANKVSKLSHRVLRHTAVICTSRSLSVRATVCRSNTFQDEEDGRNGNMLVFVDVENINTNEGGVQEFHIVQVSSSSKQWRFQKCINPSEDKDAKLTSRERGKLCFKATTCKYQDATSGALGKYTFADIILGNEQIISATTPCADFFFRSCQSSESKKTLSNGYTSFVPARWPTDDVGKIVRKCSEVDLNIIVLWKAYVVEDNKQLILEGQLHVALQTIGKEACSLSQKQEAQEMVLLKLIRPEQPPVPARPSVEQLSHLIKTSLHYPESYDHPFTHKSLCVVPVTLMLSNCSQAGVDVIIDLRHKAISPETLEVHGSFTWLGQTQFKLQLKAQEIHKLQLKACFIHAGVYNLGTPRVFAKLTDQGSMCETSQQNSMPALIIINNI</sequence>
<proteinExistence type="predicted"/>
<dbReference type="InterPro" id="IPR058540">
    <property type="entry name" value="Ig_TPPC8_3rd"/>
</dbReference>
<dbReference type="PANTHER" id="PTHR12975:SF6">
    <property type="entry name" value="TRAFFICKING PROTEIN PARTICLE COMPLEX SUBUNIT 8"/>
    <property type="match status" value="1"/>
</dbReference>
<dbReference type="InterPro" id="IPR024420">
    <property type="entry name" value="TRAPP_III_complex_Trs85"/>
</dbReference>
<feature type="domain" description="TPPC8 second Ig-like" evidence="3">
    <location>
        <begin position="969"/>
        <end position="1110"/>
    </location>
</feature>
<feature type="compositionally biased region" description="Polar residues" evidence="1">
    <location>
        <begin position="899"/>
        <end position="912"/>
    </location>
</feature>
<dbReference type="Pfam" id="PF24542">
    <property type="entry name" value="Ig_TPPC8_C"/>
    <property type="match status" value="1"/>
</dbReference>
<dbReference type="EMBL" id="JAHFZB010000004">
    <property type="protein sequence ID" value="KAK6491069.1"/>
    <property type="molecule type" value="Genomic_DNA"/>
</dbReference>
<feature type="compositionally biased region" description="Basic and acidic residues" evidence="1">
    <location>
        <begin position="929"/>
        <end position="946"/>
    </location>
</feature>
<evidence type="ECO:0000259" key="3">
    <source>
        <dbReference type="Pfam" id="PF24544"/>
    </source>
</evidence>
<keyword evidence="7" id="KW-1185">Reference proteome</keyword>
<dbReference type="Pfam" id="PF12739">
    <property type="entry name" value="TRAPPC-Trs85"/>
    <property type="match status" value="1"/>
</dbReference>
<gene>
    <name evidence="6" type="ORF">HHUSO_G5801</name>
</gene>
<dbReference type="InterPro" id="IPR011990">
    <property type="entry name" value="TPR-like_helical_dom_sf"/>
</dbReference>